<comment type="caution">
    <text evidence="2">The sequence shown here is derived from an EMBL/GenBank/DDBJ whole genome shotgun (WGS) entry which is preliminary data.</text>
</comment>
<dbReference type="InterPro" id="IPR000600">
    <property type="entry name" value="ROK"/>
</dbReference>
<dbReference type="SUPFAM" id="SSF46785">
    <property type="entry name" value="Winged helix' DNA-binding domain"/>
    <property type="match status" value="1"/>
</dbReference>
<dbReference type="InterPro" id="IPR036390">
    <property type="entry name" value="WH_DNA-bd_sf"/>
</dbReference>
<dbReference type="InterPro" id="IPR036388">
    <property type="entry name" value="WH-like_DNA-bd_sf"/>
</dbReference>
<dbReference type="PANTHER" id="PTHR18964">
    <property type="entry name" value="ROK (REPRESSOR, ORF, KINASE) FAMILY"/>
    <property type="match status" value="1"/>
</dbReference>
<reference evidence="2 3" key="1">
    <citation type="submission" date="2018-01" db="EMBL/GenBank/DDBJ databases">
        <title>Cryobacterium sp. nov., from glaciers in China.</title>
        <authorList>
            <person name="Liu Q."/>
            <person name="Xin Y.-H."/>
        </authorList>
    </citation>
    <scope>NUCLEOTIDE SEQUENCE [LARGE SCALE GENOMIC DNA]</scope>
    <source>
        <strain evidence="2 3">TMN-42</strain>
    </source>
</reference>
<name>A0A2S3ZLX5_9MICO</name>
<evidence type="ECO:0000256" key="1">
    <source>
        <dbReference type="ARBA" id="ARBA00006479"/>
    </source>
</evidence>
<dbReference type="Proteomes" id="UP000237340">
    <property type="component" value="Unassembled WGS sequence"/>
</dbReference>
<dbReference type="PANTHER" id="PTHR18964:SF173">
    <property type="entry name" value="GLUCOKINASE"/>
    <property type="match status" value="1"/>
</dbReference>
<dbReference type="EMBL" id="PPXD01000002">
    <property type="protein sequence ID" value="POH69650.1"/>
    <property type="molecule type" value="Genomic_DNA"/>
</dbReference>
<evidence type="ECO:0000313" key="2">
    <source>
        <dbReference type="EMBL" id="POH69650.1"/>
    </source>
</evidence>
<dbReference type="RefSeq" id="WP_103459314.1">
    <property type="nucleotide sequence ID" value="NZ_PPXD01000002.1"/>
</dbReference>
<proteinExistence type="inferred from homology"/>
<accession>A0A2S3ZLX5</accession>
<evidence type="ECO:0000313" key="3">
    <source>
        <dbReference type="Proteomes" id="UP000237340"/>
    </source>
</evidence>
<comment type="similarity">
    <text evidence="1">Belongs to the ROK (NagC/XylR) family.</text>
</comment>
<keyword evidence="3" id="KW-1185">Reference proteome</keyword>
<dbReference type="Pfam" id="PF00480">
    <property type="entry name" value="ROK"/>
    <property type="match status" value="1"/>
</dbReference>
<dbReference type="Gene3D" id="3.30.420.40">
    <property type="match status" value="2"/>
</dbReference>
<dbReference type="Gene3D" id="1.10.10.10">
    <property type="entry name" value="Winged helix-like DNA-binding domain superfamily/Winged helix DNA-binding domain"/>
    <property type="match status" value="1"/>
</dbReference>
<protein>
    <submittedName>
        <fullName evidence="2">Transcriptional regulator</fullName>
    </submittedName>
</protein>
<dbReference type="AlphaFoldDB" id="A0A2S3ZLX5"/>
<dbReference type="InterPro" id="IPR043129">
    <property type="entry name" value="ATPase_NBD"/>
</dbReference>
<sequence>MGDFNSAVVLDAIRRSVNGLSRVELGHSTGLSAQTVSNICRRLLDQDMVLEAGKASSGPGKPRTILKLNPGGVYAVGVHLDPAVMTFAILDLTGAVVHRSREATPAASDPEHVVRHIAEEIERLIREAGVDRARIAGLGVATPGPIDPERGTVVDPPHLLGWHLVPLRDALAQATGFEVIVDKDVTAAAVAEMWAGGPSGVGSFVFFYLGTGIGAGVVLRDEVVRGSSHNSGEIGHIVVDPDGPPCGCGLRGCVAVTCTPQSLVRAAVRLGVLTASKPNADAHEIDGRFSALCELAEGGSDAALGVLEQSAGRVAKAVSVLTNLLDVDRVVFGGPYWTRLSGVYLRRLPGLLDELTVARSIHRIEVAGTGVGEDVGAVGAACLVLDHALAPRAARLILG</sequence>
<organism evidence="2 3">
    <name type="scientific">Cryobacterium zongtaii</name>
    <dbReference type="NCBI Taxonomy" id="1259217"/>
    <lineage>
        <taxon>Bacteria</taxon>
        <taxon>Bacillati</taxon>
        <taxon>Actinomycetota</taxon>
        <taxon>Actinomycetes</taxon>
        <taxon>Micrococcales</taxon>
        <taxon>Microbacteriaceae</taxon>
        <taxon>Cryobacterium</taxon>
    </lineage>
</organism>
<dbReference type="PROSITE" id="PS01125">
    <property type="entry name" value="ROK"/>
    <property type="match status" value="1"/>
</dbReference>
<dbReference type="SUPFAM" id="SSF53067">
    <property type="entry name" value="Actin-like ATPase domain"/>
    <property type="match status" value="1"/>
</dbReference>
<gene>
    <name evidence="2" type="ORF">C3B61_01710</name>
</gene>
<dbReference type="InterPro" id="IPR049874">
    <property type="entry name" value="ROK_cs"/>
</dbReference>